<feature type="compositionally biased region" description="Basic and acidic residues" evidence="5">
    <location>
        <begin position="8"/>
        <end position="20"/>
    </location>
</feature>
<evidence type="ECO:0000256" key="2">
    <source>
        <dbReference type="ARBA" id="ARBA00023125"/>
    </source>
</evidence>
<organism evidence="7 8">
    <name type="scientific">Acrasis kona</name>
    <dbReference type="NCBI Taxonomy" id="1008807"/>
    <lineage>
        <taxon>Eukaryota</taxon>
        <taxon>Discoba</taxon>
        <taxon>Heterolobosea</taxon>
        <taxon>Tetramitia</taxon>
        <taxon>Eutetramitia</taxon>
        <taxon>Acrasidae</taxon>
        <taxon>Acrasis</taxon>
    </lineage>
</organism>
<gene>
    <name evidence="7" type="ORF">AKO1_001700</name>
</gene>
<dbReference type="Proteomes" id="UP001431209">
    <property type="component" value="Unassembled WGS sequence"/>
</dbReference>
<keyword evidence="2" id="KW-0238">DNA-binding</keyword>
<sequence length="160" mass="17824">MTINCSPDTRHNRTTSDIKASKERAAAITLSSILPTQKGIKCKGITKRPSSPKKSKISIPVHDIVRYLTLPQPLVADRLGVSISTLKRRYYELHFGRWPVNSSNGDNGCDFLSSKQLSSADKTRMANLLNDRPALDERTIDQLTLKVLQCAFTQNTINVN</sequence>
<accession>A0AAW2Z9E4</accession>
<keyword evidence="4" id="KW-0539">Nucleus</keyword>
<evidence type="ECO:0000256" key="5">
    <source>
        <dbReference type="SAM" id="MobiDB-lite"/>
    </source>
</evidence>
<keyword evidence="3" id="KW-0804">Transcription</keyword>
<evidence type="ECO:0000256" key="1">
    <source>
        <dbReference type="ARBA" id="ARBA00023015"/>
    </source>
</evidence>
<proteinExistence type="predicted"/>
<evidence type="ECO:0000313" key="8">
    <source>
        <dbReference type="Proteomes" id="UP001431209"/>
    </source>
</evidence>
<keyword evidence="1" id="KW-0805">Transcription regulation</keyword>
<evidence type="ECO:0000259" key="6">
    <source>
        <dbReference type="PROSITE" id="PS51519"/>
    </source>
</evidence>
<dbReference type="GO" id="GO:0003677">
    <property type="term" value="F:DNA binding"/>
    <property type="evidence" value="ECO:0007669"/>
    <property type="project" value="UniProtKB-KW"/>
</dbReference>
<dbReference type="PROSITE" id="PS51519">
    <property type="entry name" value="RWP_RK"/>
    <property type="match status" value="1"/>
</dbReference>
<evidence type="ECO:0000313" key="7">
    <source>
        <dbReference type="EMBL" id="KAL0485944.1"/>
    </source>
</evidence>
<dbReference type="EMBL" id="JAOPGA020001192">
    <property type="protein sequence ID" value="KAL0485944.1"/>
    <property type="molecule type" value="Genomic_DNA"/>
</dbReference>
<dbReference type="AlphaFoldDB" id="A0AAW2Z9E4"/>
<protein>
    <recommendedName>
        <fullName evidence="6">RWP-RK domain-containing protein</fullName>
    </recommendedName>
</protein>
<evidence type="ECO:0000256" key="3">
    <source>
        <dbReference type="ARBA" id="ARBA00023163"/>
    </source>
</evidence>
<feature type="domain" description="RWP-RK" evidence="6">
    <location>
        <begin position="41"/>
        <end position="126"/>
    </location>
</feature>
<reference evidence="7 8" key="1">
    <citation type="submission" date="2024-03" db="EMBL/GenBank/DDBJ databases">
        <title>The Acrasis kona genome and developmental transcriptomes reveal deep origins of eukaryotic multicellular pathways.</title>
        <authorList>
            <person name="Sheikh S."/>
            <person name="Fu C.-J."/>
            <person name="Brown M.W."/>
            <person name="Baldauf S.L."/>
        </authorList>
    </citation>
    <scope>NUCLEOTIDE SEQUENCE [LARGE SCALE GENOMIC DNA]</scope>
    <source>
        <strain evidence="7 8">ATCC MYA-3509</strain>
    </source>
</reference>
<name>A0AAW2Z9E4_9EUKA</name>
<feature type="region of interest" description="Disordered" evidence="5">
    <location>
        <begin position="1"/>
        <end position="20"/>
    </location>
</feature>
<dbReference type="InterPro" id="IPR003035">
    <property type="entry name" value="RWP-RK_dom"/>
</dbReference>
<comment type="caution">
    <text evidence="7">The sequence shown here is derived from an EMBL/GenBank/DDBJ whole genome shotgun (WGS) entry which is preliminary data.</text>
</comment>
<keyword evidence="8" id="KW-1185">Reference proteome</keyword>
<evidence type="ECO:0000256" key="4">
    <source>
        <dbReference type="ARBA" id="ARBA00023242"/>
    </source>
</evidence>